<dbReference type="PANTHER" id="PTHR22980:SF0">
    <property type="entry name" value="CENTROMERE PROTEIN S"/>
    <property type="match status" value="1"/>
</dbReference>
<dbReference type="CDD" id="cd22919">
    <property type="entry name" value="HFD_CENP-S"/>
    <property type="match status" value="1"/>
</dbReference>
<dbReference type="InterPro" id="IPR009072">
    <property type="entry name" value="Histone-fold"/>
</dbReference>
<dbReference type="RefSeq" id="XP_024697899.1">
    <property type="nucleotide sequence ID" value="XM_024839886.1"/>
</dbReference>
<dbReference type="OrthoDB" id="1872155at2759"/>
<proteinExistence type="inferred from homology"/>
<dbReference type="VEuPathDB" id="FungiDB:P168DRAFT_315316"/>
<accession>A0A2I1DHF3</accession>
<gene>
    <name evidence="5" type="ORF">P168DRAFT_315316</name>
</gene>
<dbReference type="AlphaFoldDB" id="A0A2I1DHF3"/>
<dbReference type="GeneID" id="36547410"/>
<keyword evidence="3" id="KW-0238">DNA-binding</keyword>
<dbReference type="Gene3D" id="1.10.20.10">
    <property type="entry name" value="Histone, subunit A"/>
    <property type="match status" value="1"/>
</dbReference>
<dbReference type="GO" id="GO:0003677">
    <property type="term" value="F:DNA binding"/>
    <property type="evidence" value="ECO:0007669"/>
    <property type="project" value="UniProtKB-KW"/>
</dbReference>
<protein>
    <recommendedName>
        <fullName evidence="7">Apoptosis-inducing TAF9-like domain 1 family protein</fullName>
    </recommendedName>
</protein>
<keyword evidence="4" id="KW-0234">DNA repair</keyword>
<keyword evidence="2" id="KW-0227">DNA damage</keyword>
<dbReference type="Proteomes" id="UP000234254">
    <property type="component" value="Unassembled WGS sequence"/>
</dbReference>
<dbReference type="EMBL" id="MSFM01000001">
    <property type="protein sequence ID" value="PKY09305.1"/>
    <property type="molecule type" value="Genomic_DNA"/>
</dbReference>
<evidence type="ECO:0000256" key="2">
    <source>
        <dbReference type="ARBA" id="ARBA00022763"/>
    </source>
</evidence>
<evidence type="ECO:0000256" key="1">
    <source>
        <dbReference type="ARBA" id="ARBA00006612"/>
    </source>
</evidence>
<sequence length="101" mass="11247">MDVEEAGLEERLKSALWLSIGKIVDEETVKLGANATPQFIGALTEMVWAQIETVSQDLESFAKHAGRSTINLSDVMLLARRNEGLESILRAFIDQERDEEA</sequence>
<evidence type="ECO:0008006" key="7">
    <source>
        <dbReference type="Google" id="ProtNLM"/>
    </source>
</evidence>
<dbReference type="GO" id="GO:0000712">
    <property type="term" value="P:resolution of meiotic recombination intermediates"/>
    <property type="evidence" value="ECO:0007669"/>
    <property type="project" value="TreeGrafter"/>
</dbReference>
<dbReference type="GO" id="GO:0031297">
    <property type="term" value="P:replication fork processing"/>
    <property type="evidence" value="ECO:0007669"/>
    <property type="project" value="TreeGrafter"/>
</dbReference>
<evidence type="ECO:0000313" key="5">
    <source>
        <dbReference type="EMBL" id="PKY09305.1"/>
    </source>
</evidence>
<evidence type="ECO:0000313" key="6">
    <source>
        <dbReference type="Proteomes" id="UP000234254"/>
    </source>
</evidence>
<name>A0A2I1DHF3_ASPC2</name>
<dbReference type="PANTHER" id="PTHR22980">
    <property type="entry name" value="CORTISTATIN"/>
    <property type="match status" value="1"/>
</dbReference>
<dbReference type="FunFam" id="1.10.20.10:FF:000098">
    <property type="entry name" value="Apoptosis-inducing TAF9-like domain 1 family protein, putative"/>
    <property type="match status" value="1"/>
</dbReference>
<evidence type="ECO:0000256" key="3">
    <source>
        <dbReference type="ARBA" id="ARBA00023125"/>
    </source>
</evidence>
<reference evidence="5" key="1">
    <citation type="submission" date="2016-12" db="EMBL/GenBank/DDBJ databases">
        <title>The genomes of Aspergillus section Nigri reveals drivers in fungal speciation.</title>
        <authorList>
            <consortium name="DOE Joint Genome Institute"/>
            <person name="Vesth T.C."/>
            <person name="Nybo J."/>
            <person name="Theobald S."/>
            <person name="Brandl J."/>
            <person name="Frisvad J.C."/>
            <person name="Nielsen K.F."/>
            <person name="Lyhne E.K."/>
            <person name="Kogle M.E."/>
            <person name="Kuo A."/>
            <person name="Riley R."/>
            <person name="Clum A."/>
            <person name="Nolan M."/>
            <person name="Lipzen A."/>
            <person name="Salamov A."/>
            <person name="Henrissat B."/>
            <person name="Wiebenga A."/>
            <person name="De vries R.P."/>
            <person name="Grigoriev I.V."/>
            <person name="Mortensen U.H."/>
            <person name="Andersen M.R."/>
            <person name="Baker S.E."/>
        </authorList>
    </citation>
    <scope>NUCLEOTIDE SEQUENCE</scope>
    <source>
        <strain evidence="5">IBT 28561</strain>
    </source>
</reference>
<evidence type="ECO:0000256" key="4">
    <source>
        <dbReference type="ARBA" id="ARBA00023204"/>
    </source>
</evidence>
<dbReference type="InterPro" id="IPR029003">
    <property type="entry name" value="CENP-S/Mhf1"/>
</dbReference>
<dbReference type="GO" id="GO:0071821">
    <property type="term" value="C:FANCM-MHF complex"/>
    <property type="evidence" value="ECO:0007669"/>
    <property type="project" value="InterPro"/>
</dbReference>
<dbReference type="GO" id="GO:0003682">
    <property type="term" value="F:chromatin binding"/>
    <property type="evidence" value="ECO:0007669"/>
    <property type="project" value="TreeGrafter"/>
</dbReference>
<comment type="similarity">
    <text evidence="1">Belongs to the TAF9 family. CENP-S/MHF1 subfamily.</text>
</comment>
<dbReference type="GO" id="GO:0006281">
    <property type="term" value="P:DNA repair"/>
    <property type="evidence" value="ECO:0007669"/>
    <property type="project" value="UniProtKB-KW"/>
</dbReference>
<dbReference type="GO" id="GO:0046982">
    <property type="term" value="F:protein heterodimerization activity"/>
    <property type="evidence" value="ECO:0007669"/>
    <property type="project" value="InterPro"/>
</dbReference>
<comment type="caution">
    <text evidence="5">The sequence shown here is derived from an EMBL/GenBank/DDBJ whole genome shotgun (WGS) entry which is preliminary data.</text>
</comment>
<dbReference type="SUPFAM" id="SSF47113">
    <property type="entry name" value="Histone-fold"/>
    <property type="match status" value="1"/>
</dbReference>
<organism evidence="5 6">
    <name type="scientific">Aspergillus campestris (strain IBT 28561)</name>
    <dbReference type="NCBI Taxonomy" id="1392248"/>
    <lineage>
        <taxon>Eukaryota</taxon>
        <taxon>Fungi</taxon>
        <taxon>Dikarya</taxon>
        <taxon>Ascomycota</taxon>
        <taxon>Pezizomycotina</taxon>
        <taxon>Eurotiomycetes</taxon>
        <taxon>Eurotiomycetidae</taxon>
        <taxon>Eurotiales</taxon>
        <taxon>Aspergillaceae</taxon>
        <taxon>Aspergillus</taxon>
        <taxon>Aspergillus subgen. Circumdati</taxon>
    </lineage>
</organism>
<keyword evidence="6" id="KW-1185">Reference proteome</keyword>
<dbReference type="Pfam" id="PF15630">
    <property type="entry name" value="CENP-S"/>
    <property type="match status" value="1"/>
</dbReference>